<comment type="caution">
    <text evidence="1">The sequence shown here is derived from an EMBL/GenBank/DDBJ whole genome shotgun (WGS) entry which is preliminary data.</text>
</comment>
<sequence length="157" mass="17966">MENRNKKGKDLLLELEKTGQYLFHGSENEIEIFEPHQAYNFINGKKTKDDKPGVHASPFAEVAVFMSLINNKNCPAGFSNTFYWNGSKVVLGATKQALDQLNNAKGYVYVFDKFSFKQRSSIEYIHHTSIKPLRMIEVGFKDLPENVELIEDFRPSS</sequence>
<accession>A0A0G1IQF8</accession>
<evidence type="ECO:0000313" key="2">
    <source>
        <dbReference type="Proteomes" id="UP000034192"/>
    </source>
</evidence>
<proteinExistence type="predicted"/>
<reference evidence="1 2" key="1">
    <citation type="journal article" date="2015" name="Nature">
        <title>rRNA introns, odd ribosomes, and small enigmatic genomes across a large radiation of phyla.</title>
        <authorList>
            <person name="Brown C.T."/>
            <person name="Hug L.A."/>
            <person name="Thomas B.C."/>
            <person name="Sharon I."/>
            <person name="Castelle C.J."/>
            <person name="Singh A."/>
            <person name="Wilkins M.J."/>
            <person name="Williams K.H."/>
            <person name="Banfield J.F."/>
        </authorList>
    </citation>
    <scope>NUCLEOTIDE SEQUENCE [LARGE SCALE GENOMIC DNA]</scope>
</reference>
<gene>
    <name evidence="1" type="ORF">UW21_C0005G0011</name>
</gene>
<name>A0A0G1IQF8_9BACT</name>
<organism evidence="1 2">
    <name type="scientific">Candidatus Woesebacteria bacterium GW2011_GWB1_44_11b</name>
    <dbReference type="NCBI Taxonomy" id="1618580"/>
    <lineage>
        <taxon>Bacteria</taxon>
        <taxon>Candidatus Woeseibacteriota</taxon>
    </lineage>
</organism>
<dbReference type="Proteomes" id="UP000034192">
    <property type="component" value="Unassembled WGS sequence"/>
</dbReference>
<dbReference type="AlphaFoldDB" id="A0A0G1IQF8"/>
<protein>
    <submittedName>
        <fullName evidence="1">Uncharacterized protein</fullName>
    </submittedName>
</protein>
<evidence type="ECO:0000313" key="1">
    <source>
        <dbReference type="EMBL" id="KKT34017.1"/>
    </source>
</evidence>
<dbReference type="EMBL" id="LCHL01000005">
    <property type="protein sequence ID" value="KKT34017.1"/>
    <property type="molecule type" value="Genomic_DNA"/>
</dbReference>